<evidence type="ECO:0000256" key="3">
    <source>
        <dbReference type="ARBA" id="ARBA00023125"/>
    </source>
</evidence>
<dbReference type="PANTHER" id="PTHR30146">
    <property type="entry name" value="LACI-RELATED TRANSCRIPTIONAL REPRESSOR"/>
    <property type="match status" value="1"/>
</dbReference>
<dbReference type="InterPro" id="IPR025997">
    <property type="entry name" value="SBP_2_dom"/>
</dbReference>
<protein>
    <submittedName>
        <fullName evidence="6">LacI family transcriptional regulator</fullName>
    </submittedName>
</protein>
<evidence type="ECO:0000313" key="6">
    <source>
        <dbReference type="EMBL" id="AEX03652.1"/>
    </source>
</evidence>
<dbReference type="SMART" id="SM00354">
    <property type="entry name" value="HTH_LACI"/>
    <property type="match status" value="1"/>
</dbReference>
<evidence type="ECO:0000313" key="7">
    <source>
        <dbReference type="Proteomes" id="UP000007843"/>
    </source>
</evidence>
<reference evidence="6 7" key="1">
    <citation type="journal article" date="2012" name="J. Bacteriol.">
        <title>Complete genome sequence of Klebsiella oxytoca KCTC 1686, used in production of 2,3-butanediol.</title>
        <authorList>
            <person name="Shin S.H."/>
            <person name="Kim S."/>
            <person name="Kim J.Y."/>
            <person name="Lee S."/>
            <person name="Um Y."/>
            <person name="Oh M.K."/>
            <person name="Kim Y.R."/>
            <person name="Lee J."/>
            <person name="Yang K.S."/>
        </authorList>
    </citation>
    <scope>NUCLEOTIDE SEQUENCE [LARGE SCALE GENOMIC DNA]</scope>
    <source>
        <strain evidence="7">ATCC 8724 / DSM 4798 / JCM 20051 / NBRC 3318 / NRRL B-199 / KCTC 1686</strain>
    </source>
</reference>
<dbReference type="CDD" id="cd06274">
    <property type="entry name" value="PBP1_FruR"/>
    <property type="match status" value="1"/>
</dbReference>
<dbReference type="KEGG" id="kox:KOX_09630"/>
<dbReference type="EMBL" id="CP003218">
    <property type="protein sequence ID" value="AEX03652.1"/>
    <property type="molecule type" value="Genomic_DNA"/>
</dbReference>
<dbReference type="PATRIC" id="fig|1006551.4.peg.1935"/>
<accession>A0A0H3H7N5</accession>
<proteinExistence type="predicted"/>
<evidence type="ECO:0000256" key="2">
    <source>
        <dbReference type="ARBA" id="ARBA00023015"/>
    </source>
</evidence>
<dbReference type="InterPro" id="IPR010982">
    <property type="entry name" value="Lambda_DNA-bd_dom_sf"/>
</dbReference>
<dbReference type="Proteomes" id="UP000007843">
    <property type="component" value="Chromosome"/>
</dbReference>
<name>A0A0H3H7N5_KLEM8</name>
<organism evidence="6 7">
    <name type="scientific">Klebsiella michiganensis (strain ATCC 8724 / DSM 4798 / JCM 20051 / NBRC 3318 / NRRL B-199 / KCTC 1686 / BUCSAV 143 / CCM 1901)</name>
    <dbReference type="NCBI Taxonomy" id="1006551"/>
    <lineage>
        <taxon>Bacteria</taxon>
        <taxon>Pseudomonadati</taxon>
        <taxon>Pseudomonadota</taxon>
        <taxon>Gammaproteobacteria</taxon>
        <taxon>Enterobacterales</taxon>
        <taxon>Enterobacteriaceae</taxon>
        <taxon>Klebsiella/Raoultella group</taxon>
        <taxon>Klebsiella</taxon>
    </lineage>
</organism>
<sequence>MENEFMAKTVEQVARALGISITTVRLVLGGKAEQYRISAKTQQRINDYIAENGLVVNHIARSLKLNKTETLGLVIPRLSNLFFSTLAEKLEACCRQAGYQLMIACTYSDSEHENSLVEGLLARNVDGLFVVPSTRETQLHHQKVARKRPLVLLDRDFGESDVSLVVSDNYNGSKKLVQAMTQAVDVSPIFFIAGDTQQPSIQRRLQGYLSELPAGKEWILSASHNRQEEGKQLMLDFLRQHREPPKAFIASSLPILEGTLSALRETYGFIPSDIPIGTFDEHQMLGFLPNAVWSMRQDEDAWAQHAFHLMQQKLQGENADVKITVPMTLIHRPLSVEKQRSQ</sequence>
<evidence type="ECO:0000256" key="1">
    <source>
        <dbReference type="ARBA" id="ARBA00022491"/>
    </source>
</evidence>
<dbReference type="Gene3D" id="1.10.260.40">
    <property type="entry name" value="lambda repressor-like DNA-binding domains"/>
    <property type="match status" value="1"/>
</dbReference>
<dbReference type="GO" id="GO:0000976">
    <property type="term" value="F:transcription cis-regulatory region binding"/>
    <property type="evidence" value="ECO:0007669"/>
    <property type="project" value="TreeGrafter"/>
</dbReference>
<keyword evidence="1" id="KW-0678">Repressor</keyword>
<dbReference type="PANTHER" id="PTHR30146:SF45">
    <property type="entry name" value="CATABOLITE REPRESSOR_ACTIVATOR"/>
    <property type="match status" value="1"/>
</dbReference>
<dbReference type="HOGENOM" id="CLU_037628_6_0_6"/>
<dbReference type="Pfam" id="PF13407">
    <property type="entry name" value="Peripla_BP_4"/>
    <property type="match status" value="1"/>
</dbReference>
<evidence type="ECO:0000256" key="4">
    <source>
        <dbReference type="ARBA" id="ARBA00023163"/>
    </source>
</evidence>
<dbReference type="AlphaFoldDB" id="A0A0H3H7N5"/>
<dbReference type="InterPro" id="IPR028082">
    <property type="entry name" value="Peripla_BP_I"/>
</dbReference>
<evidence type="ECO:0000259" key="5">
    <source>
        <dbReference type="PROSITE" id="PS50932"/>
    </source>
</evidence>
<keyword evidence="2" id="KW-0805">Transcription regulation</keyword>
<dbReference type="GO" id="GO:0055085">
    <property type="term" value="P:transmembrane transport"/>
    <property type="evidence" value="ECO:0007669"/>
    <property type="project" value="UniProtKB-ARBA"/>
</dbReference>
<keyword evidence="3" id="KW-0238">DNA-binding</keyword>
<dbReference type="PROSITE" id="PS50932">
    <property type="entry name" value="HTH_LACI_2"/>
    <property type="match status" value="1"/>
</dbReference>
<dbReference type="CDD" id="cd01392">
    <property type="entry name" value="HTH_LacI"/>
    <property type="match status" value="1"/>
</dbReference>
<dbReference type="InterPro" id="IPR000843">
    <property type="entry name" value="HTH_LacI"/>
</dbReference>
<dbReference type="Gene3D" id="3.40.50.2300">
    <property type="match status" value="2"/>
</dbReference>
<dbReference type="SUPFAM" id="SSF47413">
    <property type="entry name" value="lambda repressor-like DNA-binding domains"/>
    <property type="match status" value="1"/>
</dbReference>
<keyword evidence="4" id="KW-0804">Transcription</keyword>
<dbReference type="GO" id="GO:0003700">
    <property type="term" value="F:DNA-binding transcription factor activity"/>
    <property type="evidence" value="ECO:0007669"/>
    <property type="project" value="TreeGrafter"/>
</dbReference>
<feature type="domain" description="HTH lacI-type" evidence="5">
    <location>
        <begin position="8"/>
        <end position="65"/>
    </location>
</feature>
<gene>
    <name evidence="6" type="ordered locus">KOX_09630</name>
</gene>
<dbReference type="SUPFAM" id="SSF53822">
    <property type="entry name" value="Periplasmic binding protein-like I"/>
    <property type="match status" value="1"/>
</dbReference>